<dbReference type="GO" id="GO:0008146">
    <property type="term" value="F:sulfotransferase activity"/>
    <property type="evidence" value="ECO:0000318"/>
    <property type="project" value="GO_Central"/>
</dbReference>
<dbReference type="GeneID" id="5895786"/>
<keyword evidence="3" id="KW-0808">Transferase</keyword>
<dbReference type="InterPro" id="IPR007734">
    <property type="entry name" value="Heparan_SO4_2-O-STrfase"/>
</dbReference>
<comment type="similarity">
    <text evidence="2">Belongs to the sulfotransferase 3 family.</text>
</comment>
<reference evidence="11 12" key="1">
    <citation type="journal article" date="2008" name="Nature">
        <title>The genome of the choanoflagellate Monosiga brevicollis and the origin of metazoans.</title>
        <authorList>
            <consortium name="JGI Sequencing"/>
            <person name="King N."/>
            <person name="Westbrook M.J."/>
            <person name="Young S.L."/>
            <person name="Kuo A."/>
            <person name="Abedin M."/>
            <person name="Chapman J."/>
            <person name="Fairclough S."/>
            <person name="Hellsten U."/>
            <person name="Isogai Y."/>
            <person name="Letunic I."/>
            <person name="Marr M."/>
            <person name="Pincus D."/>
            <person name="Putnam N."/>
            <person name="Rokas A."/>
            <person name="Wright K.J."/>
            <person name="Zuzow R."/>
            <person name="Dirks W."/>
            <person name="Good M."/>
            <person name="Goodstein D."/>
            <person name="Lemons D."/>
            <person name="Li W."/>
            <person name="Lyons J.B."/>
            <person name="Morris A."/>
            <person name="Nichols S."/>
            <person name="Richter D.J."/>
            <person name="Salamov A."/>
            <person name="Bork P."/>
            <person name="Lim W.A."/>
            <person name="Manning G."/>
            <person name="Miller W.T."/>
            <person name="McGinnis W."/>
            <person name="Shapiro H."/>
            <person name="Tjian R."/>
            <person name="Grigoriev I.V."/>
            <person name="Rokhsar D."/>
        </authorList>
    </citation>
    <scope>NUCLEOTIDE SEQUENCE [LARGE SCALE GENOMIC DNA]</scope>
    <source>
        <strain evidence="12">MX1 / ATCC 50154</strain>
    </source>
</reference>
<evidence type="ECO:0000256" key="6">
    <source>
        <dbReference type="ARBA" id="ARBA00022989"/>
    </source>
</evidence>
<keyword evidence="12" id="KW-1185">Reference proteome</keyword>
<accession>A9VCT0</accession>
<dbReference type="Pfam" id="PF03567">
    <property type="entry name" value="Sulfotransfer_2"/>
    <property type="match status" value="1"/>
</dbReference>
<dbReference type="InParanoid" id="A9VCT0"/>
<dbReference type="PANTHER" id="PTHR12129">
    <property type="entry name" value="HEPARAN SULFATE 2-O-SULFOTRANSFERASE"/>
    <property type="match status" value="1"/>
</dbReference>
<protein>
    <recommendedName>
        <fullName evidence="13">Sulfotransferase domain-containing protein</fullName>
    </recommendedName>
</protein>
<dbReference type="FunCoup" id="A9VCT0">
    <property type="interactions" value="659"/>
</dbReference>
<evidence type="ECO:0000256" key="8">
    <source>
        <dbReference type="ARBA" id="ARBA00023136"/>
    </source>
</evidence>
<dbReference type="Gene3D" id="3.40.50.300">
    <property type="entry name" value="P-loop containing nucleotide triphosphate hydrolases"/>
    <property type="match status" value="1"/>
</dbReference>
<evidence type="ECO:0000256" key="4">
    <source>
        <dbReference type="ARBA" id="ARBA00022692"/>
    </source>
</evidence>
<keyword evidence="6" id="KW-1133">Transmembrane helix</keyword>
<dbReference type="FunFam" id="3.40.50.300:FF:004299">
    <property type="entry name" value="Predicted protein"/>
    <property type="match status" value="1"/>
</dbReference>
<evidence type="ECO:0000256" key="10">
    <source>
        <dbReference type="SAM" id="SignalP"/>
    </source>
</evidence>
<evidence type="ECO:0008006" key="13">
    <source>
        <dbReference type="Google" id="ProtNLM"/>
    </source>
</evidence>
<gene>
    <name evidence="11" type="ORF">MONBRDRAFT_30024</name>
</gene>
<dbReference type="KEGG" id="mbr:MONBRDRAFT_30024"/>
<evidence type="ECO:0000256" key="7">
    <source>
        <dbReference type="ARBA" id="ARBA00023034"/>
    </source>
</evidence>
<evidence type="ECO:0000256" key="2">
    <source>
        <dbReference type="ARBA" id="ARBA00010569"/>
    </source>
</evidence>
<dbReference type="InterPro" id="IPR027417">
    <property type="entry name" value="P-loop_NTPase"/>
</dbReference>
<keyword evidence="5" id="KW-0735">Signal-anchor</keyword>
<proteinExistence type="inferred from homology"/>
<feature type="chain" id="PRO_5002745532" description="Sulfotransferase domain-containing protein" evidence="10">
    <location>
        <begin position="23"/>
        <end position="303"/>
    </location>
</feature>
<keyword evidence="8" id="KW-0472">Membrane</keyword>
<dbReference type="eggNOG" id="KOG3922">
    <property type="taxonomic scope" value="Eukaryota"/>
</dbReference>
<feature type="signal peptide" evidence="10">
    <location>
        <begin position="1"/>
        <end position="22"/>
    </location>
</feature>
<dbReference type="PANTHER" id="PTHR12129:SF15">
    <property type="entry name" value="URONYL 2-SULFOTRANSFERASE"/>
    <property type="match status" value="1"/>
</dbReference>
<keyword evidence="4" id="KW-0812">Transmembrane</keyword>
<evidence type="ECO:0000256" key="9">
    <source>
        <dbReference type="ARBA" id="ARBA00023180"/>
    </source>
</evidence>
<evidence type="ECO:0000256" key="1">
    <source>
        <dbReference type="ARBA" id="ARBA00004323"/>
    </source>
</evidence>
<dbReference type="GO" id="GO:0000139">
    <property type="term" value="C:Golgi membrane"/>
    <property type="evidence" value="ECO:0007669"/>
    <property type="project" value="UniProtKB-SubCell"/>
</dbReference>
<name>A9VCT0_MONBE</name>
<evidence type="ECO:0000313" key="11">
    <source>
        <dbReference type="EMBL" id="EDQ84648.1"/>
    </source>
</evidence>
<organism evidence="11 12">
    <name type="scientific">Monosiga brevicollis</name>
    <name type="common">Choanoflagellate</name>
    <dbReference type="NCBI Taxonomy" id="81824"/>
    <lineage>
        <taxon>Eukaryota</taxon>
        <taxon>Choanoflagellata</taxon>
        <taxon>Craspedida</taxon>
        <taxon>Salpingoecidae</taxon>
        <taxon>Monosiga</taxon>
    </lineage>
</organism>
<sequence>MAAHGLVVMMTSVAWLCQSVACFDCSPVPITSDDILFYNRIPKAGGTSLVRLAHAIADSPKRPFSAVWQIMDDRNFFDEDKERSNVGSVMAKKHHHADRPMFYEQHVRLLNFSRFGYRQPIHINIVREPTERVQSSYYYQRYANIPYTAQLRSWLGEQFDWSINKCIEAEYGCKSWPWMIDNMNLMVGFFCGHHEDCRDRTSAIALERAQANVLHHYAVVGVTERYNESVWMLSQVLPTFFKTLPDFYEQKPVHNANNAKPELLTDANRRKLLTLGQDERLYDFIQGVFMERLAACRRRFPEA</sequence>
<keyword evidence="7" id="KW-0333">Golgi apparatus</keyword>
<dbReference type="InterPro" id="IPR005331">
    <property type="entry name" value="Sulfotransferase"/>
</dbReference>
<keyword evidence="10" id="KW-0732">Signal</keyword>
<dbReference type="SUPFAM" id="SSF52540">
    <property type="entry name" value="P-loop containing nucleoside triphosphate hydrolases"/>
    <property type="match status" value="1"/>
</dbReference>
<dbReference type="RefSeq" id="XP_001750552.1">
    <property type="nucleotide sequence ID" value="XM_001750500.1"/>
</dbReference>
<dbReference type="AlphaFoldDB" id="A9VCT0"/>
<dbReference type="EMBL" id="CH991583">
    <property type="protein sequence ID" value="EDQ84648.1"/>
    <property type="molecule type" value="Genomic_DNA"/>
</dbReference>
<evidence type="ECO:0000313" key="12">
    <source>
        <dbReference type="Proteomes" id="UP000001357"/>
    </source>
</evidence>
<dbReference type="Proteomes" id="UP000001357">
    <property type="component" value="Unassembled WGS sequence"/>
</dbReference>
<comment type="subcellular location">
    <subcellularLocation>
        <location evidence="1">Golgi apparatus membrane</location>
        <topology evidence="1">Single-pass type II membrane protein</topology>
    </subcellularLocation>
</comment>
<evidence type="ECO:0000256" key="3">
    <source>
        <dbReference type="ARBA" id="ARBA00022679"/>
    </source>
</evidence>
<keyword evidence="9" id="KW-0325">Glycoprotein</keyword>
<evidence type="ECO:0000256" key="5">
    <source>
        <dbReference type="ARBA" id="ARBA00022968"/>
    </source>
</evidence>